<reference evidence="2" key="1">
    <citation type="submission" date="2022-10" db="EMBL/GenBank/DDBJ databases">
        <title>The WGS of Solirubrobacter sp. CPCC 204708.</title>
        <authorList>
            <person name="Jiang Z."/>
        </authorList>
    </citation>
    <scope>NUCLEOTIDE SEQUENCE</scope>
    <source>
        <strain evidence="2">CPCC 204708</strain>
    </source>
</reference>
<dbReference type="CDD" id="cd06193">
    <property type="entry name" value="siderophore_interacting"/>
    <property type="match status" value="1"/>
</dbReference>
<dbReference type="InterPro" id="IPR017938">
    <property type="entry name" value="Riboflavin_synthase-like_b-brl"/>
</dbReference>
<evidence type="ECO:0000313" key="2">
    <source>
        <dbReference type="EMBL" id="MDA0141577.1"/>
    </source>
</evidence>
<dbReference type="InterPro" id="IPR007037">
    <property type="entry name" value="SIP_rossman_dom"/>
</dbReference>
<dbReference type="PANTHER" id="PTHR30157:SF0">
    <property type="entry name" value="NADPH-DEPENDENT FERRIC-CHELATE REDUCTASE"/>
    <property type="match status" value="1"/>
</dbReference>
<organism evidence="2 3">
    <name type="scientific">Solirubrobacter deserti</name>
    <dbReference type="NCBI Taxonomy" id="2282478"/>
    <lineage>
        <taxon>Bacteria</taxon>
        <taxon>Bacillati</taxon>
        <taxon>Actinomycetota</taxon>
        <taxon>Thermoleophilia</taxon>
        <taxon>Solirubrobacterales</taxon>
        <taxon>Solirubrobacteraceae</taxon>
        <taxon>Solirubrobacter</taxon>
    </lineage>
</organism>
<sequence>MPPRVPRRVSVVSTEHVTPHMVRVVLGGPAFDGFAPGEFTDHYVKLLLPDPQAPERTRTRTYTVREWDAKHQQLTIDFVVHGDVGVAGPWARRARPGDELDLLGPGGAYTPDPAADWHLLAGDASVIPAISASLPRIAPGTPVHVVIEVDGPQEEQPLDTPGDLRLAYVHRSAPPGEEPELLAQTVAALDLPDGRGHVFVHGEASSVRNLRRHLVADRGLDPAAMSISGYWKLKRTEEGWREDKAEWARLVEADVAAS</sequence>
<protein>
    <submittedName>
        <fullName evidence="2">Siderophore-interacting protein</fullName>
    </submittedName>
</protein>
<keyword evidence="3" id="KW-1185">Reference proteome</keyword>
<evidence type="ECO:0000313" key="3">
    <source>
        <dbReference type="Proteomes" id="UP001147700"/>
    </source>
</evidence>
<dbReference type="InterPro" id="IPR017927">
    <property type="entry name" value="FAD-bd_FR_type"/>
</dbReference>
<feature type="domain" description="FAD-binding FR-type" evidence="1">
    <location>
        <begin position="4"/>
        <end position="112"/>
    </location>
</feature>
<dbReference type="Gene3D" id="2.40.30.10">
    <property type="entry name" value="Translation factors"/>
    <property type="match status" value="1"/>
</dbReference>
<dbReference type="Pfam" id="PF08021">
    <property type="entry name" value="FAD_binding_9"/>
    <property type="match status" value="1"/>
</dbReference>
<dbReference type="Gene3D" id="3.40.50.80">
    <property type="entry name" value="Nucleotide-binding domain of ferredoxin-NADP reductase (FNR) module"/>
    <property type="match status" value="1"/>
</dbReference>
<proteinExistence type="predicted"/>
<dbReference type="SUPFAM" id="SSF63380">
    <property type="entry name" value="Riboflavin synthase domain-like"/>
    <property type="match status" value="1"/>
</dbReference>
<dbReference type="EMBL" id="JAPCID010000060">
    <property type="protein sequence ID" value="MDA0141577.1"/>
    <property type="molecule type" value="Genomic_DNA"/>
</dbReference>
<gene>
    <name evidence="2" type="ORF">OJ962_29055</name>
</gene>
<dbReference type="InterPro" id="IPR039374">
    <property type="entry name" value="SIP_fam"/>
</dbReference>
<name>A0ABT4RSM0_9ACTN</name>
<comment type="caution">
    <text evidence="2">The sequence shown here is derived from an EMBL/GenBank/DDBJ whole genome shotgun (WGS) entry which is preliminary data.</text>
</comment>
<dbReference type="Proteomes" id="UP001147700">
    <property type="component" value="Unassembled WGS sequence"/>
</dbReference>
<dbReference type="PROSITE" id="PS51384">
    <property type="entry name" value="FAD_FR"/>
    <property type="match status" value="1"/>
</dbReference>
<dbReference type="RefSeq" id="WP_202953519.1">
    <property type="nucleotide sequence ID" value="NZ_JAPCID010000060.1"/>
</dbReference>
<dbReference type="InterPro" id="IPR039261">
    <property type="entry name" value="FNR_nucleotide-bd"/>
</dbReference>
<dbReference type="Pfam" id="PF04954">
    <property type="entry name" value="SIP"/>
    <property type="match status" value="1"/>
</dbReference>
<dbReference type="InterPro" id="IPR013113">
    <property type="entry name" value="SIP_FAD-bd"/>
</dbReference>
<accession>A0ABT4RSM0</accession>
<evidence type="ECO:0000259" key="1">
    <source>
        <dbReference type="PROSITE" id="PS51384"/>
    </source>
</evidence>
<dbReference type="PANTHER" id="PTHR30157">
    <property type="entry name" value="FERRIC REDUCTASE, NADPH-DEPENDENT"/>
    <property type="match status" value="1"/>
</dbReference>